<protein>
    <recommendedName>
        <fullName evidence="3">DUF2971 domain-containing protein</fullName>
    </recommendedName>
</protein>
<dbReference type="EMBL" id="CCXS01000001">
    <property type="protein sequence ID" value="CEG24282.1"/>
    <property type="molecule type" value="Genomic_DNA"/>
</dbReference>
<evidence type="ECO:0000313" key="1">
    <source>
        <dbReference type="EMBL" id="CEG24282.1"/>
    </source>
</evidence>
<evidence type="ECO:0000313" key="2">
    <source>
        <dbReference type="Proteomes" id="UP000043699"/>
    </source>
</evidence>
<sequence>MERGGVMAAQLKLEDELERQFQNELDKQFRKTYESGQTLYHYTSLQSLMGMMETNNLWMSKGNFLNDSSELIYFANVLKTVIGKMQRQKETELWKLFVDELEAAMGHFLEQIEESGFEVYIFSMSHTQDSLALWYNYAKGEGYNLGFYAEDLLGKLTGLQEGRRAIHGFVEYDRKEQELLLMNFLIGTFKVAKNHDIQKVKAALPEHFFTIISSCAIFFKDPAFKSEEEYRIALMDKSGELQPAVRFRAQNGVIIPYIALDFNGQLPLSHITIGPKNNIDIAKRGMEHYLKSKGYDIEQLTISKSVAALRY</sequence>
<organism evidence="1 2">
    <name type="scientific">Planococcus massiliensis</name>
    <dbReference type="NCBI Taxonomy" id="1499687"/>
    <lineage>
        <taxon>Bacteria</taxon>
        <taxon>Bacillati</taxon>
        <taxon>Bacillota</taxon>
        <taxon>Bacilli</taxon>
        <taxon>Bacillales</taxon>
        <taxon>Caryophanaceae</taxon>
        <taxon>Planococcus</taxon>
    </lineage>
</organism>
<proteinExistence type="predicted"/>
<keyword evidence="2" id="KW-1185">Reference proteome</keyword>
<gene>
    <name evidence="1" type="ORF">BN1080_03304</name>
</gene>
<dbReference type="Pfam" id="PF11185">
    <property type="entry name" value="DUF2971"/>
    <property type="match status" value="1"/>
</dbReference>
<dbReference type="STRING" id="1499687.BN1080_03304"/>
<evidence type="ECO:0008006" key="3">
    <source>
        <dbReference type="Google" id="ProtNLM"/>
    </source>
</evidence>
<accession>A0A098ER52</accession>
<name>A0A098ER52_9BACL</name>
<dbReference type="Proteomes" id="UP000043699">
    <property type="component" value="Unassembled WGS sequence"/>
</dbReference>
<dbReference type="AlphaFoldDB" id="A0A098ER52"/>
<dbReference type="InterPro" id="IPR021352">
    <property type="entry name" value="DUF2971"/>
</dbReference>
<reference evidence="1 2" key="1">
    <citation type="submission" date="2014-09" db="EMBL/GenBank/DDBJ databases">
        <authorList>
            <person name="Urmite Genomes Urmite Genomes"/>
        </authorList>
    </citation>
    <scope>NUCLEOTIDE SEQUENCE [LARGE SCALE GENOMIC DNA]</scope>
    <source>
        <strain evidence="1 2">ES2</strain>
    </source>
</reference>